<dbReference type="EMBL" id="JABANP010000055">
    <property type="protein sequence ID" value="KAF4692754.1"/>
    <property type="molecule type" value="Genomic_DNA"/>
</dbReference>
<evidence type="ECO:0000256" key="1">
    <source>
        <dbReference type="SAM" id="MobiDB-lite"/>
    </source>
</evidence>
<name>A0A7J6P9A7_PEROL</name>
<feature type="region of interest" description="Disordered" evidence="1">
    <location>
        <begin position="742"/>
        <end position="761"/>
    </location>
</feature>
<reference evidence="2 3" key="1">
    <citation type="submission" date="2020-04" db="EMBL/GenBank/DDBJ databases">
        <title>Perkinsus olseni comparative genomics.</title>
        <authorList>
            <person name="Bogema D.R."/>
        </authorList>
    </citation>
    <scope>NUCLEOTIDE SEQUENCE [LARGE SCALE GENOMIC DNA]</scope>
    <source>
        <strain evidence="2">00978-12</strain>
    </source>
</reference>
<organism evidence="2 3">
    <name type="scientific">Perkinsus olseni</name>
    <name type="common">Perkinsus atlanticus</name>
    <dbReference type="NCBI Taxonomy" id="32597"/>
    <lineage>
        <taxon>Eukaryota</taxon>
        <taxon>Sar</taxon>
        <taxon>Alveolata</taxon>
        <taxon>Perkinsozoa</taxon>
        <taxon>Perkinsea</taxon>
        <taxon>Perkinsida</taxon>
        <taxon>Perkinsidae</taxon>
        <taxon>Perkinsus</taxon>
    </lineage>
</organism>
<evidence type="ECO:0000313" key="3">
    <source>
        <dbReference type="Proteomes" id="UP000541610"/>
    </source>
</evidence>
<sequence>MLLRSWYRASSRSCVVSKRWHSHDHHHAGSEWTGAELTEELRADRQAVVERTKRVRKVMSPEETKALVMPSRLPEDFIEETLIPHMENCIRFNIKVERGSGGEAGPAVVDTYTPAELTQLTRGYALYTYRRDTSGNGPLMEYLAEMIKSRMVAFTAIEIVDVLPACQTLFPDDTELFDMLTERIKETINDYSALNLIGLVRTFARREIEKKETNQGYPVREILIPRLKEALERYDTAEVCDIIVAIADSAATDKTIGMDLPIMQSVLPELEHRLDDLGETIPLVSHISIAWALARLGIYHEEYLDRLAKILHEKEHLRNDITPRYLVRLLWIYSKCDALEKIVEDVVPVLEGSVGYMGPAQFARLAQCSEQMAKVKDVIDVQSIVNRLGDRLCSELVVGIEDNVTNVSKMSTADACYILLGLIESGTLEKNVDRPEDADGNFAAWMRDGSRLGRLLAYVHKFQDEFEASEIQKIIKVLHVARNGEYRGYLDLLPASWESQKKDMIHRISKKREVEEKFMLEEAKKERREKGFLKRVFGLQGFSFAFLSTMGKKNRSKKASKAGASAKPDLDVGQLADVLATSGEAVTSTGSSANVVDYGYDGARLNVQLMQGSTRRVLAGLGVTASRDPVLLRQAMDFMKREPHFAAAEKLVEADRGRTMAKYSQPVLQAFEDDLKGFVTSHQNAAIERSESARKLSVLAASRKGVVGGKARQLMKGTKSTAAALLMAKKGKPVVINKGTARGPMAATKGSTIRRSIQKRH</sequence>
<dbReference type="OrthoDB" id="691673at2759"/>
<proteinExistence type="predicted"/>
<gene>
    <name evidence="2" type="ORF">FOZ60_012657</name>
</gene>
<protein>
    <submittedName>
        <fullName evidence="2">Uncharacterized protein</fullName>
    </submittedName>
</protein>
<accession>A0A7J6P9A7</accession>
<comment type="caution">
    <text evidence="2">The sequence shown here is derived from an EMBL/GenBank/DDBJ whole genome shotgun (WGS) entry which is preliminary data.</text>
</comment>
<dbReference type="Proteomes" id="UP000541610">
    <property type="component" value="Unassembled WGS sequence"/>
</dbReference>
<dbReference type="AlphaFoldDB" id="A0A7J6P9A7"/>
<evidence type="ECO:0000313" key="2">
    <source>
        <dbReference type="EMBL" id="KAF4692754.1"/>
    </source>
</evidence>